<dbReference type="PANTHER" id="PTHR37426:SF1">
    <property type="entry name" value="RIBOSOMAL RNA LARGE SUBUNIT METHYLTRANSFERASE J"/>
    <property type="match status" value="1"/>
</dbReference>
<evidence type="ECO:0000313" key="2">
    <source>
        <dbReference type="EMBL" id="MBQ0959842.1"/>
    </source>
</evidence>
<dbReference type="GO" id="GO:0070475">
    <property type="term" value="P:rRNA base methylation"/>
    <property type="evidence" value="ECO:0007669"/>
    <property type="project" value="UniProtKB-UniRule"/>
</dbReference>
<feature type="binding site" evidence="1">
    <location>
        <position position="133"/>
    </location>
    <ligand>
        <name>S-adenosyl-L-methionine</name>
        <dbReference type="ChEBI" id="CHEBI:59789"/>
    </ligand>
</feature>
<evidence type="ECO:0000313" key="3">
    <source>
        <dbReference type="Proteomes" id="UP000678374"/>
    </source>
</evidence>
<dbReference type="GO" id="GO:0036307">
    <property type="term" value="F:23S rRNA (adenine(2030)-N(6))-methyltransferase activity"/>
    <property type="evidence" value="ECO:0007669"/>
    <property type="project" value="UniProtKB-UniRule"/>
</dbReference>
<feature type="binding site" evidence="1">
    <location>
        <begin position="158"/>
        <end position="159"/>
    </location>
    <ligand>
        <name>S-adenosyl-L-methionine</name>
        <dbReference type="ChEBI" id="CHEBI:59789"/>
    </ligand>
</feature>
<comment type="function">
    <text evidence="1">Specifically methylates the adenine in position 2030 of 23S rRNA.</text>
</comment>
<dbReference type="PANTHER" id="PTHR37426">
    <property type="entry name" value="RIBOSOMAL RNA LARGE SUBUNIT METHYLTRANSFERASE J"/>
    <property type="match status" value="1"/>
</dbReference>
<dbReference type="GO" id="GO:0003723">
    <property type="term" value="F:RNA binding"/>
    <property type="evidence" value="ECO:0007669"/>
    <property type="project" value="UniProtKB-UniRule"/>
</dbReference>
<comment type="subunit">
    <text evidence="1">Monomer.</text>
</comment>
<keyword evidence="1" id="KW-0698">rRNA processing</keyword>
<keyword evidence="1" id="KW-0808">Transferase</keyword>
<name>A0A940YMW8_9BURK</name>
<keyword evidence="1" id="KW-0489">Methyltransferase</keyword>
<dbReference type="EC" id="2.1.1.266" evidence="1"/>
<dbReference type="Pfam" id="PF04378">
    <property type="entry name" value="RsmJ"/>
    <property type="match status" value="1"/>
</dbReference>
<dbReference type="RefSeq" id="WP_210802518.1">
    <property type="nucleotide sequence ID" value="NZ_JAGQDE010000010.1"/>
</dbReference>
<comment type="catalytic activity">
    <reaction evidence="1">
        <text>adenosine(2030) in 23S rRNA + S-adenosyl-L-methionine = N(6)-methyladenosine(2030) in 23S rRNA + S-adenosyl-L-homocysteine + H(+)</text>
        <dbReference type="Rhea" id="RHEA:43736"/>
        <dbReference type="Rhea" id="RHEA-COMP:10668"/>
        <dbReference type="Rhea" id="RHEA-COMP:10669"/>
        <dbReference type="ChEBI" id="CHEBI:15378"/>
        <dbReference type="ChEBI" id="CHEBI:57856"/>
        <dbReference type="ChEBI" id="CHEBI:59789"/>
        <dbReference type="ChEBI" id="CHEBI:74411"/>
        <dbReference type="ChEBI" id="CHEBI:74449"/>
        <dbReference type="EC" id="2.1.1.266"/>
    </reaction>
</comment>
<sequence>MLAYRHAFHAGNHADVLKHLVLVQVLRYMVGKDKPFRYIDTHAGAGGYQLKGAVAQKKTEYREGIGRLWSRADLPPLVADYVQLVQRFNLPPAEDGRLPALEKGMTPPLALYPGSPSLASLLLTPFDKLHLYELHPADARTLAAHFGGEKRSRVMQEDGFAALKKELPPTPRRAVVLIDPSYETVGDYSRVVASLREAVQRFAEGVYMVWYPQVSRVEAVQLPKRLTGVAPKGWLHVRLTVAQPDQQGFGLAGSGVFILNPPYTLHQQLAELMPWLTEQLAQYDGASYLIEELPG</sequence>
<feature type="binding site" evidence="1">
    <location>
        <position position="179"/>
    </location>
    <ligand>
        <name>S-adenosyl-L-methionine</name>
        <dbReference type="ChEBI" id="CHEBI:59789"/>
    </ligand>
</feature>
<comment type="caution">
    <text evidence="2">The sequence shown here is derived from an EMBL/GenBank/DDBJ whole genome shotgun (WGS) entry which is preliminary data.</text>
</comment>
<evidence type="ECO:0000256" key="1">
    <source>
        <dbReference type="HAMAP-Rule" id="MF_00934"/>
    </source>
</evidence>
<accession>A0A940YMW8</accession>
<keyword evidence="1" id="KW-0694">RNA-binding</keyword>
<dbReference type="Proteomes" id="UP000678374">
    <property type="component" value="Unassembled WGS sequence"/>
</dbReference>
<feature type="binding site" evidence="1">
    <location>
        <position position="115"/>
    </location>
    <ligand>
        <name>S-adenosyl-L-methionine</name>
        <dbReference type="ChEBI" id="CHEBI:59789"/>
    </ligand>
</feature>
<proteinExistence type="inferred from homology"/>
<dbReference type="InterPro" id="IPR029063">
    <property type="entry name" value="SAM-dependent_MTases_sf"/>
</dbReference>
<protein>
    <recommendedName>
        <fullName evidence="1">Ribosomal RNA large subunit methyltransferase J</fullName>
        <ecNumber evidence="1">2.1.1.266</ecNumber>
    </recommendedName>
    <alternativeName>
        <fullName evidence="1">23S rRNA (adenine(2030)-N6)-methyltransferase</fullName>
    </alternativeName>
    <alternativeName>
        <fullName evidence="1">23S rRNA m6A2030 methyltransferase</fullName>
    </alternativeName>
</protein>
<dbReference type="EMBL" id="JAGQDE010000010">
    <property type="protein sequence ID" value="MBQ0959842.1"/>
    <property type="molecule type" value="Genomic_DNA"/>
</dbReference>
<feature type="binding site" evidence="1">
    <location>
        <position position="42"/>
    </location>
    <ligand>
        <name>S-adenosyl-L-methionine</name>
        <dbReference type="ChEBI" id="CHEBI:59789"/>
    </ligand>
</feature>
<organism evidence="2 3">
    <name type="scientific">Ideonella aquatica</name>
    <dbReference type="NCBI Taxonomy" id="2824119"/>
    <lineage>
        <taxon>Bacteria</taxon>
        <taxon>Pseudomonadati</taxon>
        <taxon>Pseudomonadota</taxon>
        <taxon>Betaproteobacteria</taxon>
        <taxon>Burkholderiales</taxon>
        <taxon>Sphaerotilaceae</taxon>
        <taxon>Ideonella</taxon>
    </lineage>
</organism>
<dbReference type="HAMAP" id="MF_00934">
    <property type="entry name" value="23SrRNA_methyltr_J"/>
    <property type="match status" value="1"/>
</dbReference>
<dbReference type="Gene3D" id="3.40.50.150">
    <property type="entry name" value="Vaccinia Virus protein VP39"/>
    <property type="match status" value="1"/>
</dbReference>
<comment type="similarity">
    <text evidence="1">Belongs to the RlmJ family.</text>
</comment>
<feature type="active site" description="Proton acceptor" evidence="1">
    <location>
        <position position="179"/>
    </location>
</feature>
<dbReference type="InterPro" id="IPR007473">
    <property type="entry name" value="RlmJ"/>
</dbReference>
<dbReference type="GO" id="GO:0005829">
    <property type="term" value="C:cytosol"/>
    <property type="evidence" value="ECO:0007669"/>
    <property type="project" value="TreeGrafter"/>
</dbReference>
<keyword evidence="3" id="KW-1185">Reference proteome</keyword>
<reference evidence="2" key="1">
    <citation type="submission" date="2021-04" db="EMBL/GenBank/DDBJ databases">
        <title>The genome sequence of Ideonella sp. 4Y11.</title>
        <authorList>
            <person name="Liu Y."/>
        </authorList>
    </citation>
    <scope>NUCLEOTIDE SEQUENCE</scope>
    <source>
        <strain evidence="2">4Y11</strain>
    </source>
</reference>
<dbReference type="AlphaFoldDB" id="A0A940YMW8"/>
<feature type="binding site" evidence="1">
    <location>
        <position position="19"/>
    </location>
    <ligand>
        <name>S-adenosyl-L-methionine</name>
        <dbReference type="ChEBI" id="CHEBI:59789"/>
    </ligand>
</feature>
<keyword evidence="1" id="KW-0949">S-adenosyl-L-methionine</keyword>
<feature type="site" description="Interaction with substrate rRNA" evidence="1">
    <location>
        <position position="4"/>
    </location>
</feature>
<gene>
    <name evidence="1" type="primary">rlmJ</name>
    <name evidence="2" type="ORF">KAK06_12895</name>
</gene>
<dbReference type="SUPFAM" id="SSF53335">
    <property type="entry name" value="S-adenosyl-L-methionine-dependent methyltransferases"/>
    <property type="match status" value="1"/>
</dbReference>